<sequence>MANTKPPSSRKGGTFVGNLKRGNAWERVEGAHPKSSIPSSYVTILLPYREKDGFNSRTTRFNKRNNDLPGPGYYHNPTTLVNNAGSMSCKGYCSGFLSKDTRFGTKLGHPSRYIPGPGEYNQRSGIHMKDDKYFNRSATTAAFSKSVENLVPHKKQATKFTPGPGAYDYLNGLSPQSSLATKSSISAFKSSTKRFGSKSSEGASVGQYTLPDSFTVKERKYTTFKSSTGRYSSPEKGQQGKVVGSTKMNKDPEKAVLKVAVNEVNQRSGPGPGPGTYEIGVEDIDMSGKMKFGKYSSIFGKTATDRFGRPVQPKVGRSISPGPGQYAHSDHMVHAKGANSAFISSTDRSASSGIYQLGVAPGPCKYNPGRVDKKTFHLNTKKRWM</sequence>
<reference evidence="2 3" key="1">
    <citation type="submission" date="2018-07" db="EMBL/GenBank/DDBJ databases">
        <title>The complete nuclear genome of the prasinophyte Chloropicon primus (CCMP1205).</title>
        <authorList>
            <person name="Pombert J.-F."/>
            <person name="Otis C."/>
            <person name="Turmel M."/>
            <person name="Lemieux C."/>
        </authorList>
    </citation>
    <scope>NUCLEOTIDE SEQUENCE [LARGE SCALE GENOMIC DNA]</scope>
    <source>
        <strain evidence="2 3">CCMP1205</strain>
    </source>
</reference>
<proteinExistence type="predicted"/>
<evidence type="ECO:0000313" key="2">
    <source>
        <dbReference type="EMBL" id="QDZ22402.1"/>
    </source>
</evidence>
<dbReference type="PANTHER" id="PTHR21580">
    <property type="entry name" value="SHIPPO-1-RELATED"/>
    <property type="match status" value="1"/>
</dbReference>
<organism evidence="2 3">
    <name type="scientific">Chloropicon primus</name>
    <dbReference type="NCBI Taxonomy" id="1764295"/>
    <lineage>
        <taxon>Eukaryota</taxon>
        <taxon>Viridiplantae</taxon>
        <taxon>Chlorophyta</taxon>
        <taxon>Chloropicophyceae</taxon>
        <taxon>Chloropicales</taxon>
        <taxon>Chloropicaceae</taxon>
        <taxon>Chloropicon</taxon>
    </lineage>
</organism>
<dbReference type="InterPro" id="IPR010736">
    <property type="entry name" value="SHIPPO-rpt"/>
</dbReference>
<name>A0A5B8MSQ4_9CHLO</name>
<dbReference type="InterPro" id="IPR051291">
    <property type="entry name" value="CIMAP"/>
</dbReference>
<dbReference type="AlphaFoldDB" id="A0A5B8MSQ4"/>
<feature type="region of interest" description="Disordered" evidence="1">
    <location>
        <begin position="226"/>
        <end position="247"/>
    </location>
</feature>
<dbReference type="OrthoDB" id="186871at2759"/>
<evidence type="ECO:0000256" key="1">
    <source>
        <dbReference type="SAM" id="MobiDB-lite"/>
    </source>
</evidence>
<gene>
    <name evidence="2" type="ORF">A3770_07p49200</name>
</gene>
<protein>
    <submittedName>
        <fullName evidence="2">Uncharacterized protein</fullName>
    </submittedName>
</protein>
<dbReference type="Proteomes" id="UP000316726">
    <property type="component" value="Chromosome 7"/>
</dbReference>
<dbReference type="Pfam" id="PF07004">
    <property type="entry name" value="SHIPPO-rpt"/>
    <property type="match status" value="3"/>
</dbReference>
<dbReference type="PANTHER" id="PTHR21580:SF28">
    <property type="entry name" value="BOREALIN N-TERMINAL DOMAIN-CONTAINING PROTEIN-RELATED"/>
    <property type="match status" value="1"/>
</dbReference>
<dbReference type="EMBL" id="CP031040">
    <property type="protein sequence ID" value="QDZ22402.1"/>
    <property type="molecule type" value="Genomic_DNA"/>
</dbReference>
<keyword evidence="3" id="KW-1185">Reference proteome</keyword>
<evidence type="ECO:0000313" key="3">
    <source>
        <dbReference type="Proteomes" id="UP000316726"/>
    </source>
</evidence>
<accession>A0A5B8MSQ4</accession>